<keyword evidence="5" id="KW-1185">Reference proteome</keyword>
<dbReference type="PROSITE" id="PS50977">
    <property type="entry name" value="HTH_TETR_2"/>
    <property type="match status" value="1"/>
</dbReference>
<dbReference type="Gene3D" id="1.10.357.10">
    <property type="entry name" value="Tetracycline Repressor, domain 2"/>
    <property type="match status" value="1"/>
</dbReference>
<dbReference type="OrthoDB" id="3196926at2"/>
<dbReference type="InterPro" id="IPR050109">
    <property type="entry name" value="HTH-type_TetR-like_transc_reg"/>
</dbReference>
<dbReference type="Proteomes" id="UP000054078">
    <property type="component" value="Unassembled WGS sequence"/>
</dbReference>
<comment type="caution">
    <text evidence="4">The sequence shown here is derived from an EMBL/GenBank/DDBJ whole genome shotgun (WGS) entry which is preliminary data.</text>
</comment>
<dbReference type="STRING" id="1299998.AUL39_02395"/>
<dbReference type="PRINTS" id="PR00455">
    <property type="entry name" value="HTHTETR"/>
</dbReference>
<dbReference type="RefSeq" id="WP_059053225.1">
    <property type="nucleotide sequence ID" value="NZ_LOJF01000001.1"/>
</dbReference>
<name>A0A117J4Z6_TRASO</name>
<reference evidence="4 5" key="1">
    <citation type="submission" date="2015-12" db="EMBL/GenBank/DDBJ databases">
        <title>Draft Genome Sequence of Olsenella scatoligenes SK9K4T; a Producer of 3-Methylindole- (skatole) and 4-Methylphenol- (p-cresol) Isolated from Pig Feces.</title>
        <authorList>
            <person name="Li X."/>
            <person name="Borg B."/>
            <person name="Canibe N."/>
        </authorList>
    </citation>
    <scope>NUCLEOTIDE SEQUENCE [LARGE SCALE GENOMIC DNA]</scope>
    <source>
        <strain evidence="4 5">SK9K4</strain>
    </source>
</reference>
<dbReference type="SUPFAM" id="SSF46689">
    <property type="entry name" value="Homeodomain-like"/>
    <property type="match status" value="1"/>
</dbReference>
<gene>
    <name evidence="4" type="ORF">AUL39_02395</name>
</gene>
<protein>
    <submittedName>
        <fullName evidence="4">TetR family transcriptional regulator</fullName>
    </submittedName>
</protein>
<accession>A0A117J4Z6</accession>
<feature type="domain" description="HTH tetR-type" evidence="3">
    <location>
        <begin position="7"/>
        <end position="67"/>
    </location>
</feature>
<dbReference type="PANTHER" id="PTHR30055:SF226">
    <property type="entry name" value="HTH-TYPE TRANSCRIPTIONAL REGULATOR PKSA"/>
    <property type="match status" value="1"/>
</dbReference>
<dbReference type="PANTHER" id="PTHR30055">
    <property type="entry name" value="HTH-TYPE TRANSCRIPTIONAL REGULATOR RUTR"/>
    <property type="match status" value="1"/>
</dbReference>
<proteinExistence type="predicted"/>
<dbReference type="EMBL" id="LOJF01000001">
    <property type="protein sequence ID" value="KUH59201.1"/>
    <property type="molecule type" value="Genomic_DNA"/>
</dbReference>
<dbReference type="InterPro" id="IPR001647">
    <property type="entry name" value="HTH_TetR"/>
</dbReference>
<dbReference type="GO" id="GO:0000976">
    <property type="term" value="F:transcription cis-regulatory region binding"/>
    <property type="evidence" value="ECO:0007669"/>
    <property type="project" value="TreeGrafter"/>
</dbReference>
<organism evidence="4 5">
    <name type="scientific">Tractidigestivibacter scatoligenes</name>
    <name type="common">Olsenella scatoligenes</name>
    <dbReference type="NCBI Taxonomy" id="1299998"/>
    <lineage>
        <taxon>Bacteria</taxon>
        <taxon>Bacillati</taxon>
        <taxon>Actinomycetota</taxon>
        <taxon>Coriobacteriia</taxon>
        <taxon>Coriobacteriales</taxon>
        <taxon>Atopobiaceae</taxon>
        <taxon>Tractidigestivibacter</taxon>
    </lineage>
</organism>
<sequence length="194" mass="22468">MRGEIAETRREQIIAAARSLYEEKGIDHTSVKDIAERANITRSLFYHYFSSRDEVTDAILDAYVDTFVAAVREWNAQRVRGDVDGALKTCVAMLRRHLFDTDSFRTDLLKSQNALLYQRFSQQTARTLAEYLTRTTVAEYARYHRVEIHHPYEEFYLLIIGLMSYMRTHPDASDELVADLIADTLHLDLGSQQD</sequence>
<dbReference type="InterPro" id="IPR009057">
    <property type="entry name" value="Homeodomain-like_sf"/>
</dbReference>
<dbReference type="Pfam" id="PF00440">
    <property type="entry name" value="TetR_N"/>
    <property type="match status" value="1"/>
</dbReference>
<feature type="DNA-binding region" description="H-T-H motif" evidence="2">
    <location>
        <begin position="30"/>
        <end position="49"/>
    </location>
</feature>
<evidence type="ECO:0000313" key="5">
    <source>
        <dbReference type="Proteomes" id="UP000054078"/>
    </source>
</evidence>
<keyword evidence="1 2" id="KW-0238">DNA-binding</keyword>
<evidence type="ECO:0000313" key="4">
    <source>
        <dbReference type="EMBL" id="KUH59201.1"/>
    </source>
</evidence>
<dbReference type="GO" id="GO:0003700">
    <property type="term" value="F:DNA-binding transcription factor activity"/>
    <property type="evidence" value="ECO:0007669"/>
    <property type="project" value="TreeGrafter"/>
</dbReference>
<dbReference type="AlphaFoldDB" id="A0A117J4Z6"/>
<evidence type="ECO:0000259" key="3">
    <source>
        <dbReference type="PROSITE" id="PS50977"/>
    </source>
</evidence>
<evidence type="ECO:0000256" key="1">
    <source>
        <dbReference type="ARBA" id="ARBA00023125"/>
    </source>
</evidence>
<evidence type="ECO:0000256" key="2">
    <source>
        <dbReference type="PROSITE-ProRule" id="PRU00335"/>
    </source>
</evidence>